<name>A0A6P8IKB5_ACTTE</name>
<dbReference type="InterPro" id="IPR007320">
    <property type="entry name" value="PDCD2_C"/>
</dbReference>
<evidence type="ECO:0000313" key="3">
    <source>
        <dbReference type="Proteomes" id="UP000515163"/>
    </source>
</evidence>
<dbReference type="FunCoup" id="A0A6P8IKB5">
    <property type="interactions" value="574"/>
</dbReference>
<feature type="domain" description="Programmed cell death protein 2 C-terminal" evidence="2">
    <location>
        <begin position="257"/>
        <end position="411"/>
    </location>
</feature>
<evidence type="ECO:0000259" key="2">
    <source>
        <dbReference type="Pfam" id="PF04194"/>
    </source>
</evidence>
<dbReference type="OrthoDB" id="366284at2759"/>
<dbReference type="Pfam" id="PF04194">
    <property type="entry name" value="PDCD2_C"/>
    <property type="match status" value="1"/>
</dbReference>
<keyword evidence="3" id="KW-1185">Reference proteome</keyword>
<dbReference type="InParanoid" id="A0A6P8IKB5"/>
<dbReference type="GO" id="GO:0005737">
    <property type="term" value="C:cytoplasm"/>
    <property type="evidence" value="ECO:0007669"/>
    <property type="project" value="InterPro"/>
</dbReference>
<dbReference type="KEGG" id="aten:116302154"/>
<dbReference type="RefSeq" id="XP_031567234.1">
    <property type="nucleotide sequence ID" value="XM_031711374.1"/>
</dbReference>
<dbReference type="PANTHER" id="PTHR46421:SF1">
    <property type="entry name" value="PROGRAMMED CELL DEATH PROTEIN 2-LIKE"/>
    <property type="match status" value="1"/>
</dbReference>
<gene>
    <name evidence="4" type="primary">LOC116302154</name>
</gene>
<sequence>MADSSQVFLGLPDQRIEENDDKLCNWSTNKFGGRPSWMTSLVDQYPSCKLCKRQLLLVSQIYCPLSGSLYHRTLYIFGCVNPSCWNQPQSWTILRSQVLEKNDYPEADKNAVKSNSVDDWGDDTGDWGDADDWNDPVITELEYAASKLSLNPMDTVKDTNQLPVKTDSSTKPLISNNMNQDAPRFHPFYINVFETNNSNKKTGETSLTSHEKQLLLCYQEQEGVSINEVLSLPNHSNAKQDEIVTECYEKTIVAHGDKGFHRFQKHLQQCPQQCIRYEWNGMPLSISSSTASDIMSAVPRCQYCGSQRVYELQLMPALVVLLKIKESSLHSALPETSDKPRTNPQYKQISDDKLINGRKDSNRELDTPSEDISSKNQGIEFGTVIVFSCGKSCWDDSLESCSLREEFLVVQPDPDAELFKNKI</sequence>
<reference evidence="4" key="1">
    <citation type="submission" date="2025-08" db="UniProtKB">
        <authorList>
            <consortium name="RefSeq"/>
        </authorList>
    </citation>
    <scope>IDENTIFICATION</scope>
    <source>
        <tissue evidence="4">Tentacle</tissue>
    </source>
</reference>
<dbReference type="GeneID" id="116302154"/>
<evidence type="ECO:0000313" key="4">
    <source>
        <dbReference type="RefSeq" id="XP_031567234.1"/>
    </source>
</evidence>
<dbReference type="AlphaFoldDB" id="A0A6P8IKB5"/>
<proteinExistence type="predicted"/>
<dbReference type="Proteomes" id="UP000515163">
    <property type="component" value="Unplaced"/>
</dbReference>
<evidence type="ECO:0000256" key="1">
    <source>
        <dbReference type="SAM" id="MobiDB-lite"/>
    </source>
</evidence>
<feature type="region of interest" description="Disordered" evidence="1">
    <location>
        <begin position="158"/>
        <end position="177"/>
    </location>
</feature>
<accession>A0A6P8IKB5</accession>
<feature type="region of interest" description="Disordered" evidence="1">
    <location>
        <begin position="332"/>
        <end position="374"/>
    </location>
</feature>
<feature type="compositionally biased region" description="Basic and acidic residues" evidence="1">
    <location>
        <begin position="349"/>
        <end position="366"/>
    </location>
</feature>
<protein>
    <submittedName>
        <fullName evidence="4">Programmed cell death protein 2-like</fullName>
    </submittedName>
</protein>
<organism evidence="3 4">
    <name type="scientific">Actinia tenebrosa</name>
    <name type="common">Australian red waratah sea anemone</name>
    <dbReference type="NCBI Taxonomy" id="6105"/>
    <lineage>
        <taxon>Eukaryota</taxon>
        <taxon>Metazoa</taxon>
        <taxon>Cnidaria</taxon>
        <taxon>Anthozoa</taxon>
        <taxon>Hexacorallia</taxon>
        <taxon>Actiniaria</taxon>
        <taxon>Actiniidae</taxon>
        <taxon>Actinia</taxon>
    </lineage>
</organism>
<dbReference type="GO" id="GO:0006915">
    <property type="term" value="P:apoptotic process"/>
    <property type="evidence" value="ECO:0007669"/>
    <property type="project" value="TreeGrafter"/>
</dbReference>
<dbReference type="InterPro" id="IPR052815">
    <property type="entry name" value="PDCD2-like_regulator"/>
</dbReference>
<dbReference type="PANTHER" id="PTHR46421">
    <property type="entry name" value="PROGRAMMED CELL DEATH PROTEIN 2-LIKE"/>
    <property type="match status" value="1"/>
</dbReference>